<comment type="caution">
    <text evidence="5">The sequence shown here is derived from an EMBL/GenBank/DDBJ whole genome shotgun (WGS) entry which is preliminary data.</text>
</comment>
<dbReference type="Gene3D" id="2.160.10.10">
    <property type="entry name" value="Hexapeptide repeat proteins"/>
    <property type="match status" value="1"/>
</dbReference>
<accession>A0ABV5F087</accession>
<gene>
    <name evidence="5" type="ORF">ACFFVB_07150</name>
</gene>
<evidence type="ECO:0000256" key="3">
    <source>
        <dbReference type="ARBA" id="ARBA00022737"/>
    </source>
</evidence>
<dbReference type="RefSeq" id="WP_382382032.1">
    <property type="nucleotide sequence ID" value="NZ_JBHMEZ010000003.1"/>
</dbReference>
<organism evidence="5 6">
    <name type="scientific">Formosa undariae</name>
    <dbReference type="NCBI Taxonomy" id="1325436"/>
    <lineage>
        <taxon>Bacteria</taxon>
        <taxon>Pseudomonadati</taxon>
        <taxon>Bacteroidota</taxon>
        <taxon>Flavobacteriia</taxon>
        <taxon>Flavobacteriales</taxon>
        <taxon>Flavobacteriaceae</taxon>
        <taxon>Formosa</taxon>
    </lineage>
</organism>
<evidence type="ECO:0000313" key="5">
    <source>
        <dbReference type="EMBL" id="MFB9052856.1"/>
    </source>
</evidence>
<keyword evidence="2 5" id="KW-0808">Transferase</keyword>
<dbReference type="PANTHER" id="PTHR43300:SF11">
    <property type="entry name" value="ACETYLTRANSFERASE RV3034C-RELATED"/>
    <property type="match status" value="1"/>
</dbReference>
<name>A0ABV5F087_9FLAO</name>
<sequence length="217" mass="24530">MKAYLDKLVFRLFLKIKRLTKKTIAFDWIENKFKRSIKEDKTKFYGPYNIVNSNIGKGTYIASNSNIFYSSIGKFCSIGPNFISGWGKHPTNRLTTSPYFYSTKKQNGYSIASHNLFNEHENIVIGNDVFIGANVSVLDGVNIGDGAVIGAGAVVSKDIPAYAIAVGVPIKIIDYRFNDKTIESLLKIKWWDWNDSDLVLINKYFDDIQGFIDSLEK</sequence>
<dbReference type="InterPro" id="IPR050179">
    <property type="entry name" value="Trans_hexapeptide_repeat"/>
</dbReference>
<evidence type="ECO:0000256" key="1">
    <source>
        <dbReference type="ARBA" id="ARBA00007274"/>
    </source>
</evidence>
<proteinExistence type="inferred from homology"/>
<dbReference type="GO" id="GO:0016746">
    <property type="term" value="F:acyltransferase activity"/>
    <property type="evidence" value="ECO:0007669"/>
    <property type="project" value="UniProtKB-KW"/>
</dbReference>
<reference evidence="5 6" key="1">
    <citation type="submission" date="2024-09" db="EMBL/GenBank/DDBJ databases">
        <authorList>
            <person name="Sun Q."/>
            <person name="Mori K."/>
        </authorList>
    </citation>
    <scope>NUCLEOTIDE SEQUENCE [LARGE SCALE GENOMIC DNA]</scope>
    <source>
        <strain evidence="5 6">CECT 8286</strain>
    </source>
</reference>
<evidence type="ECO:0000256" key="2">
    <source>
        <dbReference type="ARBA" id="ARBA00022679"/>
    </source>
</evidence>
<dbReference type="PANTHER" id="PTHR43300">
    <property type="entry name" value="ACETYLTRANSFERASE"/>
    <property type="match status" value="1"/>
</dbReference>
<dbReference type="CDD" id="cd03349">
    <property type="entry name" value="LbH_XAT"/>
    <property type="match status" value="1"/>
</dbReference>
<dbReference type="SUPFAM" id="SSF51161">
    <property type="entry name" value="Trimeric LpxA-like enzymes"/>
    <property type="match status" value="1"/>
</dbReference>
<dbReference type="InterPro" id="IPR011004">
    <property type="entry name" value="Trimer_LpxA-like_sf"/>
</dbReference>
<dbReference type="PROSITE" id="PS00101">
    <property type="entry name" value="HEXAPEP_TRANSFERASES"/>
    <property type="match status" value="1"/>
</dbReference>
<evidence type="ECO:0000313" key="6">
    <source>
        <dbReference type="Proteomes" id="UP001589605"/>
    </source>
</evidence>
<dbReference type="Proteomes" id="UP001589605">
    <property type="component" value="Unassembled WGS sequence"/>
</dbReference>
<dbReference type="Pfam" id="PF00132">
    <property type="entry name" value="Hexapep"/>
    <property type="match status" value="1"/>
</dbReference>
<comment type="similarity">
    <text evidence="1">Belongs to the transferase hexapeptide repeat family.</text>
</comment>
<keyword evidence="4 5" id="KW-0012">Acyltransferase</keyword>
<dbReference type="EC" id="2.3.1.-" evidence="5"/>
<keyword evidence="6" id="KW-1185">Reference proteome</keyword>
<evidence type="ECO:0000256" key="4">
    <source>
        <dbReference type="ARBA" id="ARBA00023315"/>
    </source>
</evidence>
<protein>
    <submittedName>
        <fullName evidence="5">CatB-related O-acetyltransferase</fullName>
        <ecNumber evidence="5">2.3.1.-</ecNumber>
    </submittedName>
</protein>
<keyword evidence="3" id="KW-0677">Repeat</keyword>
<dbReference type="EMBL" id="JBHMEZ010000003">
    <property type="protein sequence ID" value="MFB9052856.1"/>
    <property type="molecule type" value="Genomic_DNA"/>
</dbReference>
<dbReference type="InterPro" id="IPR001451">
    <property type="entry name" value="Hexapep"/>
</dbReference>
<dbReference type="InterPro" id="IPR018357">
    <property type="entry name" value="Hexapep_transf_CS"/>
</dbReference>